<evidence type="ECO:0000256" key="12">
    <source>
        <dbReference type="SAM" id="Phobius"/>
    </source>
</evidence>
<comment type="subcellular location">
    <subcellularLocation>
        <location evidence="9">Golgi apparatus</location>
        <location evidence="9">trans-Golgi network membrane</location>
        <topology evidence="9">Single-pass type IV membrane protein</topology>
    </subcellularLocation>
</comment>
<dbReference type="GO" id="GO:0005802">
    <property type="term" value="C:trans-Golgi network"/>
    <property type="evidence" value="ECO:0007669"/>
    <property type="project" value="UniProtKB-ARBA"/>
</dbReference>
<dbReference type="PANTHER" id="PTHR12791">
    <property type="entry name" value="GOLGI SNARE BET1-RELATED"/>
    <property type="match status" value="1"/>
</dbReference>
<dbReference type="CDD" id="cd21443">
    <property type="entry name" value="SNARE_NTD_STX6_STX10"/>
    <property type="match status" value="1"/>
</dbReference>
<dbReference type="Gene3D" id="1.20.58.90">
    <property type="match status" value="1"/>
</dbReference>
<reference evidence="14" key="1">
    <citation type="submission" date="2021-11" db="EMBL/GenBank/DDBJ databases">
        <authorList>
            <person name="Schell T."/>
        </authorList>
    </citation>
    <scope>NUCLEOTIDE SEQUENCE</scope>
    <source>
        <strain evidence="14">M5</strain>
    </source>
</reference>
<dbReference type="GO" id="GO:0048193">
    <property type="term" value="P:Golgi vesicle transport"/>
    <property type="evidence" value="ECO:0007669"/>
    <property type="project" value="InterPro"/>
</dbReference>
<evidence type="ECO:0000256" key="4">
    <source>
        <dbReference type="ARBA" id="ARBA00022927"/>
    </source>
</evidence>
<evidence type="ECO:0000256" key="9">
    <source>
        <dbReference type="ARBA" id="ARBA00037801"/>
    </source>
</evidence>
<evidence type="ECO:0000259" key="13">
    <source>
        <dbReference type="PROSITE" id="PS50192"/>
    </source>
</evidence>
<evidence type="ECO:0000256" key="11">
    <source>
        <dbReference type="SAM" id="MobiDB-lite"/>
    </source>
</evidence>
<evidence type="ECO:0000313" key="14">
    <source>
        <dbReference type="EMBL" id="CAH0103171.1"/>
    </source>
</evidence>
<dbReference type="GO" id="GO:0006886">
    <property type="term" value="P:intracellular protein transport"/>
    <property type="evidence" value="ECO:0007669"/>
    <property type="project" value="InterPro"/>
</dbReference>
<dbReference type="EMBL" id="CAKKLH010000102">
    <property type="protein sequence ID" value="CAH0103171.1"/>
    <property type="molecule type" value="Genomic_DNA"/>
</dbReference>
<dbReference type="SUPFAM" id="SSF47661">
    <property type="entry name" value="t-snare proteins"/>
    <property type="match status" value="1"/>
</dbReference>
<dbReference type="PROSITE" id="PS00914">
    <property type="entry name" value="SYNTAXIN"/>
    <property type="match status" value="1"/>
</dbReference>
<keyword evidence="2" id="KW-0813">Transport</keyword>
<gene>
    <name evidence="14" type="ORF">DGAL_LOCUS5705</name>
</gene>
<comment type="caution">
    <text evidence="14">The sequence shown here is derived from an EMBL/GenBank/DDBJ whole genome shotgun (WGS) entry which is preliminary data.</text>
</comment>
<keyword evidence="4" id="KW-0653">Protein transport</keyword>
<feature type="coiled-coil region" evidence="10">
    <location>
        <begin position="222"/>
        <end position="249"/>
    </location>
</feature>
<dbReference type="PROSITE" id="PS50192">
    <property type="entry name" value="T_SNARE"/>
    <property type="match status" value="1"/>
</dbReference>
<evidence type="ECO:0000256" key="1">
    <source>
        <dbReference type="ARBA" id="ARBA00009063"/>
    </source>
</evidence>
<organism evidence="14 15">
    <name type="scientific">Daphnia galeata</name>
    <dbReference type="NCBI Taxonomy" id="27404"/>
    <lineage>
        <taxon>Eukaryota</taxon>
        <taxon>Metazoa</taxon>
        <taxon>Ecdysozoa</taxon>
        <taxon>Arthropoda</taxon>
        <taxon>Crustacea</taxon>
        <taxon>Branchiopoda</taxon>
        <taxon>Diplostraca</taxon>
        <taxon>Cladocera</taxon>
        <taxon>Anomopoda</taxon>
        <taxon>Daphniidae</taxon>
        <taxon>Daphnia</taxon>
    </lineage>
</organism>
<dbReference type="SMART" id="SM00397">
    <property type="entry name" value="t_SNARE"/>
    <property type="match status" value="1"/>
</dbReference>
<feature type="compositionally biased region" description="Polar residues" evidence="11">
    <location>
        <begin position="149"/>
        <end position="163"/>
    </location>
</feature>
<evidence type="ECO:0000256" key="8">
    <source>
        <dbReference type="ARBA" id="ARBA00023136"/>
    </source>
</evidence>
<evidence type="ECO:0000313" key="15">
    <source>
        <dbReference type="Proteomes" id="UP000789390"/>
    </source>
</evidence>
<evidence type="ECO:0000256" key="3">
    <source>
        <dbReference type="ARBA" id="ARBA00022692"/>
    </source>
</evidence>
<evidence type="ECO:0000256" key="10">
    <source>
        <dbReference type="SAM" id="Coils"/>
    </source>
</evidence>
<sequence length="283" mass="32291">MSESLRKNGIGVVPSPNQFDSDSCVMSLEDPFFVVKDEVTKALNRTRGLYQHWQNLRKEGIVFSKDEVQKTTAELRNSIRSIEWDLEDLEDTIAIVEKNPSRFRLNSAEVVQRRFFVQQTRDEVGIIKEKLQIMRGQDFDHSAKKPLLENSSPIRNAPKNSSAGYVRIPIQGDQEDGDDDRQVKSVIQQQASLVKQQDEQLVLISGSVGTLKSMSRRIGSELDEQALILDEMGNEMENTETKMDSTLKKMAKVLRMTNDRRQWMAIGILTGLMIIVIILFYVL</sequence>
<keyword evidence="5 12" id="KW-1133">Transmembrane helix</keyword>
<dbReference type="OrthoDB" id="546861at2759"/>
<dbReference type="GO" id="GO:0005484">
    <property type="term" value="F:SNAP receptor activity"/>
    <property type="evidence" value="ECO:0007669"/>
    <property type="project" value="InterPro"/>
</dbReference>
<keyword evidence="15" id="KW-1185">Reference proteome</keyword>
<dbReference type="Proteomes" id="UP000789390">
    <property type="component" value="Unassembled WGS sequence"/>
</dbReference>
<keyword evidence="7 10" id="KW-0175">Coiled coil</keyword>
<dbReference type="GO" id="GO:0031090">
    <property type="term" value="C:organelle membrane"/>
    <property type="evidence" value="ECO:0007669"/>
    <property type="project" value="UniProtKB-ARBA"/>
</dbReference>
<dbReference type="AlphaFoldDB" id="A0A8J2RII3"/>
<evidence type="ECO:0000256" key="5">
    <source>
        <dbReference type="ARBA" id="ARBA00022989"/>
    </source>
</evidence>
<keyword evidence="3 12" id="KW-0812">Transmembrane</keyword>
<feature type="transmembrane region" description="Helical" evidence="12">
    <location>
        <begin position="263"/>
        <end position="282"/>
    </location>
</feature>
<dbReference type="Pfam" id="PF05739">
    <property type="entry name" value="SNARE"/>
    <property type="match status" value="1"/>
</dbReference>
<dbReference type="SUPFAM" id="SSF58038">
    <property type="entry name" value="SNARE fusion complex"/>
    <property type="match status" value="1"/>
</dbReference>
<keyword evidence="6" id="KW-0333">Golgi apparatus</keyword>
<keyword evidence="8 12" id="KW-0472">Membrane</keyword>
<dbReference type="InterPro" id="IPR010989">
    <property type="entry name" value="SNARE"/>
</dbReference>
<name>A0A8J2RII3_9CRUS</name>
<evidence type="ECO:0000256" key="6">
    <source>
        <dbReference type="ARBA" id="ARBA00023034"/>
    </source>
</evidence>
<dbReference type="Gene3D" id="1.20.5.110">
    <property type="match status" value="1"/>
</dbReference>
<accession>A0A8J2RII3</accession>
<comment type="similarity">
    <text evidence="1">Belongs to the syntaxin family.</text>
</comment>
<feature type="coiled-coil region" evidence="10">
    <location>
        <begin position="72"/>
        <end position="99"/>
    </location>
</feature>
<protein>
    <recommendedName>
        <fullName evidence="13">t-SNARE coiled-coil homology domain-containing protein</fullName>
    </recommendedName>
</protein>
<dbReference type="FunFam" id="1.20.58.90:FF:000004">
    <property type="entry name" value="Syntaxin 10"/>
    <property type="match status" value="1"/>
</dbReference>
<dbReference type="CDD" id="cd15851">
    <property type="entry name" value="SNARE_Syntaxin6"/>
    <property type="match status" value="1"/>
</dbReference>
<dbReference type="InterPro" id="IPR015260">
    <property type="entry name" value="Syntaxin-6/10/61_N"/>
</dbReference>
<dbReference type="Pfam" id="PF09177">
    <property type="entry name" value="STX6_10_61_N"/>
    <property type="match status" value="1"/>
</dbReference>
<proteinExistence type="inferred from homology"/>
<evidence type="ECO:0000256" key="7">
    <source>
        <dbReference type="ARBA" id="ARBA00023054"/>
    </source>
</evidence>
<dbReference type="FunFam" id="1.20.5.110:FF:000006">
    <property type="entry name" value="Syntaxin 6"/>
    <property type="match status" value="1"/>
</dbReference>
<evidence type="ECO:0000256" key="2">
    <source>
        <dbReference type="ARBA" id="ARBA00022448"/>
    </source>
</evidence>
<dbReference type="InterPro" id="IPR000727">
    <property type="entry name" value="T_SNARE_dom"/>
</dbReference>
<dbReference type="InterPro" id="IPR006012">
    <property type="entry name" value="Syntaxin/epimorphin_CS"/>
</dbReference>
<feature type="domain" description="T-SNARE coiled-coil homology" evidence="13">
    <location>
        <begin position="191"/>
        <end position="253"/>
    </location>
</feature>
<feature type="region of interest" description="Disordered" evidence="11">
    <location>
        <begin position="142"/>
        <end position="180"/>
    </location>
</feature>